<dbReference type="InterPro" id="IPR011234">
    <property type="entry name" value="Fumarylacetoacetase-like_C"/>
</dbReference>
<name>A0A0C3HLA4_OIDMZ</name>
<dbReference type="GO" id="GO:0050163">
    <property type="term" value="F:oxaloacetate tautomerase activity"/>
    <property type="evidence" value="ECO:0007669"/>
    <property type="project" value="UniProtKB-ARBA"/>
</dbReference>
<proteinExistence type="inferred from homology"/>
<dbReference type="PANTHER" id="PTHR11820:SF100">
    <property type="entry name" value="FUMARYLACETOACETATE HYDROLASE FAMILY PROTEIN (AFU_ORTHOLOGUE AFUA_4G01490)"/>
    <property type="match status" value="1"/>
</dbReference>
<dbReference type="Pfam" id="PF01557">
    <property type="entry name" value="FAA_hydrolase"/>
    <property type="match status" value="1"/>
</dbReference>
<dbReference type="EMBL" id="KN832870">
    <property type="protein sequence ID" value="KIN09016.1"/>
    <property type="molecule type" value="Genomic_DNA"/>
</dbReference>
<reference evidence="5" key="2">
    <citation type="submission" date="2015-01" db="EMBL/GenBank/DDBJ databases">
        <title>Evolutionary Origins and Diversification of the Mycorrhizal Mutualists.</title>
        <authorList>
            <consortium name="DOE Joint Genome Institute"/>
            <consortium name="Mycorrhizal Genomics Consortium"/>
            <person name="Kohler A."/>
            <person name="Kuo A."/>
            <person name="Nagy L.G."/>
            <person name="Floudas D."/>
            <person name="Copeland A."/>
            <person name="Barry K.W."/>
            <person name="Cichocki N."/>
            <person name="Veneault-Fourrey C."/>
            <person name="LaButti K."/>
            <person name="Lindquist E.A."/>
            <person name="Lipzen A."/>
            <person name="Lundell T."/>
            <person name="Morin E."/>
            <person name="Murat C."/>
            <person name="Riley R."/>
            <person name="Ohm R."/>
            <person name="Sun H."/>
            <person name="Tunlid A."/>
            <person name="Henrissat B."/>
            <person name="Grigoriev I.V."/>
            <person name="Hibbett D.S."/>
            <person name="Martin F."/>
        </authorList>
    </citation>
    <scope>NUCLEOTIDE SEQUENCE [LARGE SCALE GENOMIC DNA]</scope>
    <source>
        <strain evidence="5">Zn</strain>
    </source>
</reference>
<keyword evidence="5" id="KW-1185">Reference proteome</keyword>
<sequence length="289" mass="32195">MAWQRLIRFEDESGHERFGDPCIDHADDLHTSLQKKELLAHVYEGHGPFALSKTGEQCVVKRILRVLEPTDVPIVKCIGLNYMKHIKEAGRTPPPFPTFFIKPRTSIAGYDEQIPIPLIAQDEQCDWEGELSIVIGKTGKNIQKHEALEYVAGYVVSNDVSARKWQRDQAYAGSVPQWCFSKGFDKWAPLGPMLVSPRVVGDAGNLTLNTFVDGVLMQDSNTSDLIFGVEEIIQFISQGTTLEQGTVIMTGTPSGVAMGMSKPLWLKDKQLVKVVIEHLGSVENRISFE</sequence>
<dbReference type="FunFam" id="3.90.850.10:FF:000002">
    <property type="entry name" value="2-hydroxyhepta-2,4-diene-1,7-dioate isomerase"/>
    <property type="match status" value="1"/>
</dbReference>
<protein>
    <recommendedName>
        <fullName evidence="3">Fumarylacetoacetase-like C-terminal domain-containing protein</fullName>
    </recommendedName>
</protein>
<dbReference type="PANTHER" id="PTHR11820">
    <property type="entry name" value="ACYLPYRUVASE"/>
    <property type="match status" value="1"/>
</dbReference>
<feature type="domain" description="Fumarylacetoacetase-like C-terminal" evidence="3">
    <location>
        <begin position="76"/>
        <end position="286"/>
    </location>
</feature>
<evidence type="ECO:0000256" key="1">
    <source>
        <dbReference type="ARBA" id="ARBA00010211"/>
    </source>
</evidence>
<dbReference type="SUPFAM" id="SSF56529">
    <property type="entry name" value="FAH"/>
    <property type="match status" value="1"/>
</dbReference>
<dbReference type="GO" id="GO:0046872">
    <property type="term" value="F:metal ion binding"/>
    <property type="evidence" value="ECO:0007669"/>
    <property type="project" value="UniProtKB-KW"/>
</dbReference>
<organism evidence="4 5">
    <name type="scientific">Oidiodendron maius (strain Zn)</name>
    <dbReference type="NCBI Taxonomy" id="913774"/>
    <lineage>
        <taxon>Eukaryota</taxon>
        <taxon>Fungi</taxon>
        <taxon>Dikarya</taxon>
        <taxon>Ascomycota</taxon>
        <taxon>Pezizomycotina</taxon>
        <taxon>Leotiomycetes</taxon>
        <taxon>Leotiomycetes incertae sedis</taxon>
        <taxon>Myxotrichaceae</taxon>
        <taxon>Oidiodendron</taxon>
    </lineage>
</organism>
<reference evidence="4 5" key="1">
    <citation type="submission" date="2014-04" db="EMBL/GenBank/DDBJ databases">
        <authorList>
            <consortium name="DOE Joint Genome Institute"/>
            <person name="Kuo A."/>
            <person name="Martino E."/>
            <person name="Perotto S."/>
            <person name="Kohler A."/>
            <person name="Nagy L.G."/>
            <person name="Floudas D."/>
            <person name="Copeland A."/>
            <person name="Barry K.W."/>
            <person name="Cichocki N."/>
            <person name="Veneault-Fourrey C."/>
            <person name="LaButti K."/>
            <person name="Lindquist E.A."/>
            <person name="Lipzen A."/>
            <person name="Lundell T."/>
            <person name="Morin E."/>
            <person name="Murat C."/>
            <person name="Sun H."/>
            <person name="Tunlid A."/>
            <person name="Henrissat B."/>
            <person name="Grigoriev I.V."/>
            <person name="Hibbett D.S."/>
            <person name="Martin F."/>
            <person name="Nordberg H.P."/>
            <person name="Cantor M.N."/>
            <person name="Hua S.X."/>
        </authorList>
    </citation>
    <scope>NUCLEOTIDE SEQUENCE [LARGE SCALE GENOMIC DNA]</scope>
    <source>
        <strain evidence="4 5">Zn</strain>
    </source>
</reference>
<dbReference type="OrthoDB" id="411064at2759"/>
<evidence type="ECO:0000259" key="3">
    <source>
        <dbReference type="Pfam" id="PF01557"/>
    </source>
</evidence>
<dbReference type="AlphaFoldDB" id="A0A0C3HLA4"/>
<dbReference type="Proteomes" id="UP000054321">
    <property type="component" value="Unassembled WGS sequence"/>
</dbReference>
<evidence type="ECO:0000313" key="5">
    <source>
        <dbReference type="Proteomes" id="UP000054321"/>
    </source>
</evidence>
<gene>
    <name evidence="4" type="ORF">OIDMADRAFT_108130</name>
</gene>
<accession>A0A0C3HLA4</accession>
<comment type="similarity">
    <text evidence="1">Belongs to the FAH family.</text>
</comment>
<evidence type="ECO:0000313" key="4">
    <source>
        <dbReference type="EMBL" id="KIN09016.1"/>
    </source>
</evidence>
<dbReference type="Gene3D" id="3.90.850.10">
    <property type="entry name" value="Fumarylacetoacetase-like, C-terminal domain"/>
    <property type="match status" value="1"/>
</dbReference>
<dbReference type="GO" id="GO:0006107">
    <property type="term" value="P:oxaloacetate metabolic process"/>
    <property type="evidence" value="ECO:0007669"/>
    <property type="project" value="UniProtKB-ARBA"/>
</dbReference>
<dbReference type="HOGENOM" id="CLU_028458_2_1_1"/>
<evidence type="ECO:0000256" key="2">
    <source>
        <dbReference type="ARBA" id="ARBA00022723"/>
    </source>
</evidence>
<keyword evidence="2" id="KW-0479">Metal-binding</keyword>
<dbReference type="InParanoid" id="A0A0C3HLA4"/>
<dbReference type="STRING" id="913774.A0A0C3HLA4"/>
<dbReference type="InterPro" id="IPR036663">
    <property type="entry name" value="Fumarylacetoacetase_C_sf"/>
</dbReference>